<dbReference type="InterPro" id="IPR053211">
    <property type="entry name" value="DNA_repair-toleration"/>
</dbReference>
<keyword evidence="2 4" id="KW-0732">Signal</keyword>
<evidence type="ECO:0000256" key="4">
    <source>
        <dbReference type="SAM" id="SignalP"/>
    </source>
</evidence>
<evidence type="ECO:0000313" key="5">
    <source>
        <dbReference type="EMBL" id="CAE0113674.1"/>
    </source>
</evidence>
<proteinExistence type="predicted"/>
<keyword evidence="1" id="KW-0433">Leucine-rich repeat</keyword>
<keyword evidence="3" id="KW-0677">Repeat</keyword>
<dbReference type="InterPro" id="IPR032675">
    <property type="entry name" value="LRR_dom_sf"/>
</dbReference>
<dbReference type="InterPro" id="IPR001611">
    <property type="entry name" value="Leu-rich_rpt"/>
</dbReference>
<accession>A0A7S3AUU6</accession>
<evidence type="ECO:0000256" key="1">
    <source>
        <dbReference type="ARBA" id="ARBA00022614"/>
    </source>
</evidence>
<gene>
    <name evidence="5" type="ORF">HERI1096_LOCUS14348</name>
</gene>
<evidence type="ECO:0008006" key="6">
    <source>
        <dbReference type="Google" id="ProtNLM"/>
    </source>
</evidence>
<dbReference type="PANTHER" id="PTHR48060:SF20">
    <property type="entry name" value="LEUCINE-RICH REPEAT-CONTAINING N-TERMINAL PLANT-TYPE DOMAIN-CONTAINING PROTEIN"/>
    <property type="match status" value="1"/>
</dbReference>
<feature type="chain" id="PRO_5031243146" description="Leucine-rich repeat-containing N-terminal plant-type domain-containing protein" evidence="4">
    <location>
        <begin position="23"/>
        <end position="472"/>
    </location>
</feature>
<dbReference type="Pfam" id="PF00560">
    <property type="entry name" value="LRR_1"/>
    <property type="match status" value="2"/>
</dbReference>
<reference evidence="5" key="1">
    <citation type="submission" date="2021-01" db="EMBL/GenBank/DDBJ databases">
        <authorList>
            <person name="Corre E."/>
            <person name="Pelletier E."/>
            <person name="Niang G."/>
            <person name="Scheremetjew M."/>
            <person name="Finn R."/>
            <person name="Kale V."/>
            <person name="Holt S."/>
            <person name="Cochrane G."/>
            <person name="Meng A."/>
            <person name="Brown T."/>
            <person name="Cohen L."/>
        </authorList>
    </citation>
    <scope>NUCLEOTIDE SEQUENCE</scope>
    <source>
        <strain evidence="5">CCMP281</strain>
    </source>
</reference>
<dbReference type="FunFam" id="3.80.10.10:FF:000041">
    <property type="entry name" value="LRR receptor-like serine/threonine-protein kinase ERECTA"/>
    <property type="match status" value="1"/>
</dbReference>
<dbReference type="PANTHER" id="PTHR48060">
    <property type="entry name" value="DNA DAMAGE-REPAIR/TOLERATION PROTEIN DRT100"/>
    <property type="match status" value="1"/>
</dbReference>
<evidence type="ECO:0000256" key="3">
    <source>
        <dbReference type="ARBA" id="ARBA00022737"/>
    </source>
</evidence>
<dbReference type="Gene3D" id="3.80.10.10">
    <property type="entry name" value="Ribonuclease Inhibitor"/>
    <property type="match status" value="2"/>
</dbReference>
<organism evidence="5">
    <name type="scientific">Haptolina ericina</name>
    <dbReference type="NCBI Taxonomy" id="156174"/>
    <lineage>
        <taxon>Eukaryota</taxon>
        <taxon>Haptista</taxon>
        <taxon>Haptophyta</taxon>
        <taxon>Prymnesiophyceae</taxon>
        <taxon>Prymnesiales</taxon>
        <taxon>Prymnesiaceae</taxon>
        <taxon>Haptolina</taxon>
    </lineage>
</organism>
<dbReference type="SUPFAM" id="SSF52058">
    <property type="entry name" value="L domain-like"/>
    <property type="match status" value="1"/>
</dbReference>
<evidence type="ECO:0000256" key="2">
    <source>
        <dbReference type="ARBA" id="ARBA00022729"/>
    </source>
</evidence>
<protein>
    <recommendedName>
        <fullName evidence="6">Leucine-rich repeat-containing N-terminal plant-type domain-containing protein</fullName>
    </recommendedName>
</protein>
<sequence>MRDARVAPAFLTILLSPPLVAGLAKVSDTDALIALYENTGGASWALQSGAPGDLMMQPGGNAYWGLSASDPCPLNFTEAWQGVACEDPCYAPIDGDDCHFGRITGLQLPFNNLVGTIPPEVFDKLINLTVFDVSHNQLSGTIPTQVGKLRNLMVFRINNNLISGTIPTEINSIGSHVPADELALAFEDLPASAQAQPTKYTYTPPASETSTMGLQQFDVSHNNLNGTIPTTIGDLINLQAVDVSDNPYLGRDGCCEGADAQYTSFYGYNTTIPTEIGMLKKLQVLKMDHSGFMRQIPTEVGSLRSLRYWRLKGSATTNQVSGTIPSQFGKLTQLSEFMMESNVLSGTLPSQIGDMVSLERFQVQDNQLNGTIPDMFHGLERLNEWDTFNNQLDGTLPSSIQLLGNLEYLYIQNDHTEVLRNHYCKQRIESSALGRKHNYQVISKEYINYKELSACANPHDVAGAFDALSGDV</sequence>
<name>A0A7S3AUU6_9EUKA</name>
<dbReference type="AlphaFoldDB" id="A0A7S3AUU6"/>
<dbReference type="EMBL" id="HBHX01025695">
    <property type="protein sequence ID" value="CAE0113674.1"/>
    <property type="molecule type" value="Transcribed_RNA"/>
</dbReference>
<feature type="signal peptide" evidence="4">
    <location>
        <begin position="1"/>
        <end position="22"/>
    </location>
</feature>